<dbReference type="PANTHER" id="PTHR11360:SF284">
    <property type="entry name" value="EG:103B4.3 PROTEIN-RELATED"/>
    <property type="match status" value="1"/>
</dbReference>
<sequence length="438" mass="48265">MSKANDISDDHHEESEQHEESINDGAYWTEGIRNPGWVTVAGIWMMYFVSTGTVNSWGVFQAEYIKLYSNEIAVSFIGSMTSAITQLGILITPLIRRLGVRYTMLLGALVSTVALILASFATKLWQLFATQGFMYGIGLCLVFNTPTTLSSQWFVKKRAYANGIAWSGATIGPMIFANSFQALLKAFGRQMTLAIMAGVVFVSLLASAILSRPRYPVIRQSPKSHPPNKKAQQDEEKLSSEKCSNDSLLSMRYFLILLLSFTFPFHWQTILFLAPSYAQYVGASPALAASITTIIFAMASISRIMLGFIADRCGRLNMLSITLSINAIFIMTLWHYANTIPLFAIFCGFFGLLGGLFPNMRPVVVSDLVGMRQAQKAISWSYLLSVPGSLVGDPFISYLYSHHGWTVAIQIAGAIAAISSIAALVVRFLTNKRLFAIV</sequence>
<feature type="transmembrane region" description="Helical" evidence="4">
    <location>
        <begin position="72"/>
        <end position="95"/>
    </location>
</feature>
<dbReference type="InterPro" id="IPR011701">
    <property type="entry name" value="MFS"/>
</dbReference>
<dbReference type="InterPro" id="IPR036259">
    <property type="entry name" value="MFS_trans_sf"/>
</dbReference>
<dbReference type="SUPFAM" id="SSF103473">
    <property type="entry name" value="MFS general substrate transporter"/>
    <property type="match status" value="1"/>
</dbReference>
<comment type="similarity">
    <text evidence="2">Belongs to the major facilitator superfamily. Monocarboxylate porter (TC 2.A.1.13) family.</text>
</comment>
<accession>A0A077WBH4</accession>
<feature type="transmembrane region" description="Helical" evidence="4">
    <location>
        <begin position="37"/>
        <end position="60"/>
    </location>
</feature>
<evidence type="ECO:0000256" key="2">
    <source>
        <dbReference type="ARBA" id="ARBA00006727"/>
    </source>
</evidence>
<feature type="domain" description="Major facilitator superfamily (MFS) profile" evidence="5">
    <location>
        <begin position="252"/>
        <end position="438"/>
    </location>
</feature>
<evidence type="ECO:0000256" key="1">
    <source>
        <dbReference type="ARBA" id="ARBA00004141"/>
    </source>
</evidence>
<name>A0A077WBH4_9FUNG</name>
<proteinExistence type="inferred from homology"/>
<dbReference type="InterPro" id="IPR020846">
    <property type="entry name" value="MFS_dom"/>
</dbReference>
<dbReference type="Pfam" id="PF07690">
    <property type="entry name" value="MFS_1"/>
    <property type="match status" value="1"/>
</dbReference>
<evidence type="ECO:0000256" key="4">
    <source>
        <dbReference type="SAM" id="Phobius"/>
    </source>
</evidence>
<dbReference type="AlphaFoldDB" id="A0A077WBH4"/>
<evidence type="ECO:0000259" key="5">
    <source>
        <dbReference type="PROSITE" id="PS50850"/>
    </source>
</evidence>
<dbReference type="GO" id="GO:0016020">
    <property type="term" value="C:membrane"/>
    <property type="evidence" value="ECO:0007669"/>
    <property type="project" value="UniProtKB-SubCell"/>
</dbReference>
<feature type="transmembrane region" description="Helical" evidence="4">
    <location>
        <begin position="316"/>
        <end position="334"/>
    </location>
</feature>
<feature type="transmembrane region" description="Helical" evidence="4">
    <location>
        <begin position="340"/>
        <end position="359"/>
    </location>
</feature>
<keyword evidence="4" id="KW-0812">Transmembrane</keyword>
<dbReference type="OrthoDB" id="6499973at2759"/>
<evidence type="ECO:0000256" key="3">
    <source>
        <dbReference type="SAM" id="MobiDB-lite"/>
    </source>
</evidence>
<feature type="region of interest" description="Disordered" evidence="3">
    <location>
        <begin position="219"/>
        <end position="239"/>
    </location>
</feature>
<organism evidence="6">
    <name type="scientific">Lichtheimia ramosa</name>
    <dbReference type="NCBI Taxonomy" id="688394"/>
    <lineage>
        <taxon>Eukaryota</taxon>
        <taxon>Fungi</taxon>
        <taxon>Fungi incertae sedis</taxon>
        <taxon>Mucoromycota</taxon>
        <taxon>Mucoromycotina</taxon>
        <taxon>Mucoromycetes</taxon>
        <taxon>Mucorales</taxon>
        <taxon>Lichtheimiaceae</taxon>
        <taxon>Lichtheimia</taxon>
    </lineage>
</organism>
<feature type="transmembrane region" description="Helical" evidence="4">
    <location>
        <begin position="190"/>
        <end position="210"/>
    </location>
</feature>
<feature type="region of interest" description="Disordered" evidence="3">
    <location>
        <begin position="1"/>
        <end position="21"/>
    </location>
</feature>
<reference evidence="6" key="1">
    <citation type="journal article" date="2014" name="Genome Announc.">
        <title>De novo whole-genome sequence and genome annotation of Lichtheimia ramosa.</title>
        <authorList>
            <person name="Linde J."/>
            <person name="Schwartze V."/>
            <person name="Binder U."/>
            <person name="Lass-Florl C."/>
            <person name="Voigt K."/>
            <person name="Horn F."/>
        </authorList>
    </citation>
    <scope>NUCLEOTIDE SEQUENCE</scope>
    <source>
        <strain evidence="6">JMRC FSU:6197</strain>
    </source>
</reference>
<evidence type="ECO:0000313" key="6">
    <source>
        <dbReference type="EMBL" id="CDS03984.1"/>
    </source>
</evidence>
<dbReference type="PROSITE" id="PS50850">
    <property type="entry name" value="MFS"/>
    <property type="match status" value="1"/>
</dbReference>
<dbReference type="Gene3D" id="1.20.1250.20">
    <property type="entry name" value="MFS general substrate transporter like domains"/>
    <property type="match status" value="2"/>
</dbReference>
<feature type="transmembrane region" description="Helical" evidence="4">
    <location>
        <begin position="102"/>
        <end position="121"/>
    </location>
</feature>
<feature type="transmembrane region" description="Helical" evidence="4">
    <location>
        <begin position="407"/>
        <end position="429"/>
    </location>
</feature>
<dbReference type="GO" id="GO:0022857">
    <property type="term" value="F:transmembrane transporter activity"/>
    <property type="evidence" value="ECO:0007669"/>
    <property type="project" value="InterPro"/>
</dbReference>
<dbReference type="PANTHER" id="PTHR11360">
    <property type="entry name" value="MONOCARBOXYLATE TRANSPORTER"/>
    <property type="match status" value="1"/>
</dbReference>
<dbReference type="InterPro" id="IPR050327">
    <property type="entry name" value="Proton-linked_MCT"/>
</dbReference>
<feature type="transmembrane region" description="Helical" evidence="4">
    <location>
        <begin position="133"/>
        <end position="155"/>
    </location>
</feature>
<protein>
    <recommendedName>
        <fullName evidence="5">Major facilitator superfamily (MFS) profile domain-containing protein</fullName>
    </recommendedName>
</protein>
<keyword evidence="4" id="KW-0472">Membrane</keyword>
<feature type="transmembrane region" description="Helical" evidence="4">
    <location>
        <begin position="380"/>
        <end position="401"/>
    </location>
</feature>
<dbReference type="EMBL" id="LK023314">
    <property type="protein sequence ID" value="CDS03984.1"/>
    <property type="molecule type" value="Genomic_DNA"/>
</dbReference>
<feature type="transmembrane region" description="Helical" evidence="4">
    <location>
        <begin position="253"/>
        <end position="274"/>
    </location>
</feature>
<comment type="subcellular location">
    <subcellularLocation>
        <location evidence="1">Membrane</location>
        <topology evidence="1">Multi-pass membrane protein</topology>
    </subcellularLocation>
</comment>
<feature type="transmembrane region" description="Helical" evidence="4">
    <location>
        <begin position="286"/>
        <end position="309"/>
    </location>
</feature>
<feature type="transmembrane region" description="Helical" evidence="4">
    <location>
        <begin position="164"/>
        <end position="184"/>
    </location>
</feature>
<gene>
    <name evidence="6" type="ORF">LRAMOSA06939</name>
</gene>
<keyword evidence="4" id="KW-1133">Transmembrane helix</keyword>